<evidence type="ECO:0000256" key="1">
    <source>
        <dbReference type="ARBA" id="ARBA00006541"/>
    </source>
</evidence>
<reference evidence="10 11" key="1">
    <citation type="submission" date="2018-10" db="EMBL/GenBank/DDBJ databases">
        <title>Genome Sequence of Cohnella sp.</title>
        <authorList>
            <person name="Srinivasan S."/>
            <person name="Kim M.K."/>
        </authorList>
    </citation>
    <scope>NUCLEOTIDE SEQUENCE [LARGE SCALE GENOMIC DNA]</scope>
    <source>
        <strain evidence="10 11">18JY8-7</strain>
    </source>
</reference>
<dbReference type="InterPro" id="IPR008927">
    <property type="entry name" value="6-PGluconate_DH-like_C_sf"/>
</dbReference>
<dbReference type="EMBL" id="CP033433">
    <property type="protein sequence ID" value="AYQ73495.1"/>
    <property type="molecule type" value="Genomic_DNA"/>
</dbReference>
<dbReference type="SUPFAM" id="SSF48179">
    <property type="entry name" value="6-phosphogluconate dehydrogenase C-terminal domain-like"/>
    <property type="match status" value="1"/>
</dbReference>
<sequence>MKAVHFGGGNIGRGFIGLLLSQAGYRVEFVDVNEKLVDLLNARGEYPVQLANETADTTIVTNVSAINGNDKQRVAQAVAEADLVTTAVGVNILKFIAENIALGIQRRLSAGAEGVQPLHVIACENTIGGSTQLKKLVFEHFPPELRDEAALKVAFPDAAVDRIVPIQQNEDPLKVIVEPFYEWVVDRSAMLEGFAEVEGVHYADQLQPYIERKLFTVNTGHCVAAYHGYLNGYETIQESMNDKAVLAEVIGALGETGAALRGQYGFDKMEHDAYIAKILDRFRNPYLTDEVERVGRSPIRKISPNDRLIKPALAALSLGVEVPHLAKGVAAALLFDYEEDPEAVELHRSLRESGVSATVTEYTGLPEEHPLHGQIIAAYESLKGLK</sequence>
<dbReference type="HAMAP" id="MF_00196">
    <property type="entry name" value="Mannitol_dehydrog"/>
    <property type="match status" value="1"/>
</dbReference>
<dbReference type="InterPro" id="IPR036291">
    <property type="entry name" value="NAD(P)-bd_dom_sf"/>
</dbReference>
<evidence type="ECO:0000256" key="4">
    <source>
        <dbReference type="ARBA" id="ARBA00023002"/>
    </source>
</evidence>
<dbReference type="PANTHER" id="PTHR30524">
    <property type="entry name" value="MANNITOL-1-PHOSPHATE 5-DEHYDROGENASE"/>
    <property type="match status" value="1"/>
</dbReference>
<dbReference type="NCBIfam" id="NF002652">
    <property type="entry name" value="PRK02318.2-5"/>
    <property type="match status" value="1"/>
</dbReference>
<comment type="similarity">
    <text evidence="1 7">Belongs to the mannitol dehydrogenase family.</text>
</comment>
<dbReference type="GO" id="GO:0008926">
    <property type="term" value="F:mannitol-1-phosphate 5-dehydrogenase activity"/>
    <property type="evidence" value="ECO:0007669"/>
    <property type="project" value="UniProtKB-UniRule"/>
</dbReference>
<organism evidence="10 11">
    <name type="scientific">Cohnella candidum</name>
    <dbReference type="NCBI Taxonomy" id="2674991"/>
    <lineage>
        <taxon>Bacteria</taxon>
        <taxon>Bacillati</taxon>
        <taxon>Bacillota</taxon>
        <taxon>Bacilli</taxon>
        <taxon>Bacillales</taxon>
        <taxon>Paenibacillaceae</taxon>
        <taxon>Cohnella</taxon>
    </lineage>
</organism>
<feature type="domain" description="Mannitol dehydrogenase N-terminal" evidence="8">
    <location>
        <begin position="1"/>
        <end position="193"/>
    </location>
</feature>
<dbReference type="EC" id="1.1.1.17" evidence="2 7"/>
<evidence type="ECO:0000259" key="9">
    <source>
        <dbReference type="Pfam" id="PF08125"/>
    </source>
</evidence>
<accession>A0A3G3JZ19</accession>
<proteinExistence type="inferred from homology"/>
<dbReference type="KEGG" id="coh:EAV92_13455"/>
<evidence type="ECO:0000313" key="10">
    <source>
        <dbReference type="EMBL" id="AYQ73495.1"/>
    </source>
</evidence>
<dbReference type="Gene3D" id="3.40.50.720">
    <property type="entry name" value="NAD(P)-binding Rossmann-like Domain"/>
    <property type="match status" value="1"/>
</dbReference>
<evidence type="ECO:0000256" key="5">
    <source>
        <dbReference type="ARBA" id="ARBA00023027"/>
    </source>
</evidence>
<protein>
    <recommendedName>
        <fullName evidence="3 7">Mannitol-1-phosphate 5-dehydrogenase</fullName>
        <ecNumber evidence="2 7">1.1.1.17</ecNumber>
    </recommendedName>
</protein>
<evidence type="ECO:0000256" key="6">
    <source>
        <dbReference type="ARBA" id="ARBA00048615"/>
    </source>
</evidence>
<evidence type="ECO:0000256" key="2">
    <source>
        <dbReference type="ARBA" id="ARBA00012939"/>
    </source>
</evidence>
<comment type="catalytic activity">
    <reaction evidence="6 7">
        <text>D-mannitol 1-phosphate + NAD(+) = beta-D-fructose 6-phosphate + NADH + H(+)</text>
        <dbReference type="Rhea" id="RHEA:19661"/>
        <dbReference type="ChEBI" id="CHEBI:15378"/>
        <dbReference type="ChEBI" id="CHEBI:57540"/>
        <dbReference type="ChEBI" id="CHEBI:57634"/>
        <dbReference type="ChEBI" id="CHEBI:57945"/>
        <dbReference type="ChEBI" id="CHEBI:61381"/>
        <dbReference type="EC" id="1.1.1.17"/>
    </reaction>
</comment>
<dbReference type="InterPro" id="IPR013328">
    <property type="entry name" value="6PGD_dom2"/>
</dbReference>
<keyword evidence="11" id="KW-1185">Reference proteome</keyword>
<dbReference type="Gene3D" id="1.10.1040.10">
    <property type="entry name" value="N-(1-d-carboxylethyl)-l-norvaline Dehydrogenase, domain 2"/>
    <property type="match status" value="1"/>
</dbReference>
<dbReference type="AlphaFoldDB" id="A0A3G3JZ19"/>
<dbReference type="SUPFAM" id="SSF51735">
    <property type="entry name" value="NAD(P)-binding Rossmann-fold domains"/>
    <property type="match status" value="1"/>
</dbReference>
<dbReference type="Proteomes" id="UP000269097">
    <property type="component" value="Chromosome"/>
</dbReference>
<dbReference type="NCBIfam" id="NF002646">
    <property type="entry name" value="PRK02318.1-2"/>
    <property type="match status" value="1"/>
</dbReference>
<gene>
    <name evidence="7" type="primary">mtlD</name>
    <name evidence="10" type="ORF">EAV92_13455</name>
</gene>
<dbReference type="InterPro" id="IPR013131">
    <property type="entry name" value="Mannitol_DH_N"/>
</dbReference>
<dbReference type="InterPro" id="IPR000669">
    <property type="entry name" value="Mannitol_DH"/>
</dbReference>
<feature type="domain" description="Mannitol dehydrogenase C-terminal" evidence="9">
    <location>
        <begin position="206"/>
        <end position="382"/>
    </location>
</feature>
<evidence type="ECO:0000259" key="8">
    <source>
        <dbReference type="Pfam" id="PF01232"/>
    </source>
</evidence>
<dbReference type="PRINTS" id="PR00084">
    <property type="entry name" value="MTLDHDRGNASE"/>
</dbReference>
<dbReference type="PROSITE" id="PS00974">
    <property type="entry name" value="MANNITOL_DHGENASE"/>
    <property type="match status" value="1"/>
</dbReference>
<dbReference type="InterPro" id="IPR023027">
    <property type="entry name" value="Mannitol_DH_CS"/>
</dbReference>
<dbReference type="Pfam" id="PF08125">
    <property type="entry name" value="Mannitol_dh_C"/>
    <property type="match status" value="1"/>
</dbReference>
<dbReference type="GO" id="GO:0019592">
    <property type="term" value="P:mannitol catabolic process"/>
    <property type="evidence" value="ECO:0007669"/>
    <property type="project" value="TreeGrafter"/>
</dbReference>
<evidence type="ECO:0000256" key="3">
    <source>
        <dbReference type="ARBA" id="ARBA00016219"/>
    </source>
</evidence>
<comment type="caution">
    <text evidence="7">Lacks conserved residue(s) required for the propagation of feature annotation.</text>
</comment>
<evidence type="ECO:0000313" key="11">
    <source>
        <dbReference type="Proteomes" id="UP000269097"/>
    </source>
</evidence>
<dbReference type="InterPro" id="IPR023028">
    <property type="entry name" value="Mannitol_1_phos_5_DH"/>
</dbReference>
<dbReference type="RefSeq" id="WP_123041578.1">
    <property type="nucleotide sequence ID" value="NZ_CP033433.1"/>
</dbReference>
<dbReference type="NCBIfam" id="NF002649">
    <property type="entry name" value="PRK02318.2-1"/>
    <property type="match status" value="1"/>
</dbReference>
<name>A0A3G3JZ19_9BACL</name>
<dbReference type="NCBIfam" id="NF002647">
    <property type="entry name" value="PRK02318.1-3"/>
    <property type="match status" value="1"/>
</dbReference>
<evidence type="ECO:0000256" key="7">
    <source>
        <dbReference type="HAMAP-Rule" id="MF_00196"/>
    </source>
</evidence>
<keyword evidence="5 7" id="KW-0520">NAD</keyword>
<dbReference type="PANTHER" id="PTHR30524:SF0">
    <property type="entry name" value="ALTRONATE OXIDOREDUCTASE-RELATED"/>
    <property type="match status" value="1"/>
</dbReference>
<keyword evidence="4 7" id="KW-0560">Oxidoreductase</keyword>
<dbReference type="GO" id="GO:0005829">
    <property type="term" value="C:cytosol"/>
    <property type="evidence" value="ECO:0007669"/>
    <property type="project" value="TreeGrafter"/>
</dbReference>
<dbReference type="Pfam" id="PF01232">
    <property type="entry name" value="Mannitol_dh"/>
    <property type="match status" value="1"/>
</dbReference>
<dbReference type="InterPro" id="IPR013118">
    <property type="entry name" value="Mannitol_DH_C"/>
</dbReference>